<dbReference type="Proteomes" id="UP000018572">
    <property type="component" value="Chromosome 1"/>
</dbReference>
<evidence type="ECO:0000313" key="5">
    <source>
        <dbReference type="EMBL" id="AHB66744.1"/>
    </source>
</evidence>
<dbReference type="PANTHER" id="PTHR34236">
    <property type="entry name" value="DIMETHYL SULFOXIDE REDUCTASE TRANSCRIPTIONAL ACTIVATOR"/>
    <property type="match status" value="1"/>
</dbReference>
<dbReference type="AlphaFoldDB" id="V5TQ73"/>
<evidence type="ECO:0000259" key="3">
    <source>
        <dbReference type="Pfam" id="PF04967"/>
    </source>
</evidence>
<protein>
    <submittedName>
        <fullName evidence="5">DNA-binding protein</fullName>
    </submittedName>
</protein>
<reference evidence="5 6" key="1">
    <citation type="journal article" date="2014" name="Genome Announc.">
        <title>Complete Genome Sequence of the Extremely Halophilic Archaeon Haloarcula hispanica Strain N601.</title>
        <authorList>
            <person name="Ding J.Y."/>
            <person name="Chiang P.W."/>
            <person name="Hong M.J."/>
            <person name="Dyall-Smith M."/>
            <person name="Tang S.L."/>
        </authorList>
    </citation>
    <scope>NUCLEOTIDE SEQUENCE [LARGE SCALE GENOMIC DNA]</scope>
    <source>
        <strain evidence="5 6">N601</strain>
    </source>
</reference>
<feature type="domain" description="Bacterioopsin transcriptional activator GAF and HTH associated" evidence="4">
    <location>
        <begin position="46"/>
        <end position="173"/>
    </location>
</feature>
<dbReference type="EMBL" id="CP006884">
    <property type="protein sequence ID" value="AHB66744.1"/>
    <property type="molecule type" value="Genomic_DNA"/>
</dbReference>
<evidence type="ECO:0000256" key="2">
    <source>
        <dbReference type="ARBA" id="ARBA00023163"/>
    </source>
</evidence>
<keyword evidence="5" id="KW-0238">DNA-binding</keyword>
<proteinExistence type="predicted"/>
<evidence type="ECO:0000259" key="4">
    <source>
        <dbReference type="Pfam" id="PF15915"/>
    </source>
</evidence>
<dbReference type="GO" id="GO:0003677">
    <property type="term" value="F:DNA binding"/>
    <property type="evidence" value="ECO:0007669"/>
    <property type="project" value="UniProtKB-KW"/>
</dbReference>
<dbReference type="KEGG" id="hhn:HISP_12270"/>
<organism evidence="5 6">
    <name type="scientific">Haloarcula hispanica N601</name>
    <dbReference type="NCBI Taxonomy" id="1417673"/>
    <lineage>
        <taxon>Archaea</taxon>
        <taxon>Methanobacteriati</taxon>
        <taxon>Methanobacteriota</taxon>
        <taxon>Stenosarchaea group</taxon>
        <taxon>Halobacteria</taxon>
        <taxon>Halobacteriales</taxon>
        <taxon>Haloarculaceae</taxon>
        <taxon>Haloarcula</taxon>
    </lineage>
</organism>
<accession>V5TQ73</accession>
<keyword evidence="1" id="KW-0805">Transcription regulation</keyword>
<dbReference type="HOGENOM" id="CLU_076274_1_0_2"/>
<dbReference type="Pfam" id="PF04967">
    <property type="entry name" value="HTH_10"/>
    <property type="match status" value="1"/>
</dbReference>
<sequence>MNRLGLLRLWMFVERLRPRRSVSARGNPQYAFILVGRATHMSVICEFELQSADMPLCAVAAELDTRLIVDTVVSGTTAEPALVFSATGVEPDALESALLGDESVVEFVAMDSAIVESRYRVVLDTDYVEMYTQLVDRQTYPMGALVTEHGWKVSTQFADRADLEAFRDACQSSSVTFRPHRLCETEHGGDDYGLSAPQREALLAAHRQGYFTVPREADLTDLSAELDATTSAISERLRRGTDQLIDHTIASSEQ</sequence>
<keyword evidence="6" id="KW-1185">Reference proteome</keyword>
<dbReference type="Pfam" id="PF15915">
    <property type="entry name" value="BAT"/>
    <property type="match status" value="1"/>
</dbReference>
<gene>
    <name evidence="5" type="ORF">HISP_12270</name>
</gene>
<dbReference type="PANTHER" id="PTHR34236:SF1">
    <property type="entry name" value="DIMETHYL SULFOXIDE REDUCTASE TRANSCRIPTIONAL ACTIVATOR"/>
    <property type="match status" value="1"/>
</dbReference>
<feature type="domain" description="HTH bat-type" evidence="3">
    <location>
        <begin position="194"/>
        <end position="245"/>
    </location>
</feature>
<evidence type="ECO:0000313" key="6">
    <source>
        <dbReference type="Proteomes" id="UP000018572"/>
    </source>
</evidence>
<dbReference type="InterPro" id="IPR007050">
    <property type="entry name" value="HTH_bacterioopsin"/>
</dbReference>
<name>V5TQ73_HALHI</name>
<keyword evidence="2" id="KW-0804">Transcription</keyword>
<dbReference type="InterPro" id="IPR031803">
    <property type="entry name" value="BAT_GAF/HTH-assoc"/>
</dbReference>
<evidence type="ECO:0000256" key="1">
    <source>
        <dbReference type="ARBA" id="ARBA00023015"/>
    </source>
</evidence>